<dbReference type="Proteomes" id="UP000265768">
    <property type="component" value="Unassembled WGS sequence"/>
</dbReference>
<dbReference type="EMBL" id="QZEY01000002">
    <property type="protein sequence ID" value="RJL34023.1"/>
    <property type="molecule type" value="Genomic_DNA"/>
</dbReference>
<evidence type="ECO:0000313" key="3">
    <source>
        <dbReference type="Proteomes" id="UP000265768"/>
    </source>
</evidence>
<comment type="caution">
    <text evidence="2">The sequence shown here is derived from an EMBL/GenBank/DDBJ whole genome shotgun (WGS) entry which is preliminary data.</text>
</comment>
<evidence type="ECO:0000256" key="1">
    <source>
        <dbReference type="SAM" id="MobiDB-lite"/>
    </source>
</evidence>
<sequence length="79" mass="7816">MTPLELLAGPGPLLALALVAAVALAFWARAAGLVRPAPPAPGPIALPGHADLPVSVRLRRPGAPGRPRPRAPGAGRAAA</sequence>
<gene>
    <name evidence="2" type="ORF">D5H75_05770</name>
</gene>
<feature type="compositionally biased region" description="Low complexity" evidence="1">
    <location>
        <begin position="61"/>
        <end position="79"/>
    </location>
</feature>
<accession>A0A3A4AY36</accession>
<name>A0A3A4AY36_9ACTN</name>
<dbReference type="AlphaFoldDB" id="A0A3A4AY36"/>
<keyword evidence="3" id="KW-1185">Reference proteome</keyword>
<proteinExistence type="predicted"/>
<evidence type="ECO:0000313" key="2">
    <source>
        <dbReference type="EMBL" id="RJL34023.1"/>
    </source>
</evidence>
<dbReference type="RefSeq" id="WP_119925322.1">
    <property type="nucleotide sequence ID" value="NZ_QZEY01000002.1"/>
</dbReference>
<feature type="region of interest" description="Disordered" evidence="1">
    <location>
        <begin position="55"/>
        <end position="79"/>
    </location>
</feature>
<organism evidence="2 3">
    <name type="scientific">Bailinhaonella thermotolerans</name>
    <dbReference type="NCBI Taxonomy" id="1070861"/>
    <lineage>
        <taxon>Bacteria</taxon>
        <taxon>Bacillati</taxon>
        <taxon>Actinomycetota</taxon>
        <taxon>Actinomycetes</taxon>
        <taxon>Streptosporangiales</taxon>
        <taxon>Streptosporangiaceae</taxon>
        <taxon>Bailinhaonella</taxon>
    </lineage>
</organism>
<protein>
    <submittedName>
        <fullName evidence="2">Uncharacterized protein</fullName>
    </submittedName>
</protein>
<reference evidence="2 3" key="1">
    <citation type="submission" date="2018-09" db="EMBL/GenBank/DDBJ databases">
        <title>YIM 75507 draft genome.</title>
        <authorList>
            <person name="Tang S."/>
            <person name="Feng Y."/>
        </authorList>
    </citation>
    <scope>NUCLEOTIDE SEQUENCE [LARGE SCALE GENOMIC DNA]</scope>
    <source>
        <strain evidence="2 3">YIM 75507</strain>
    </source>
</reference>